<protein>
    <submittedName>
        <fullName evidence="2">Uncharacterized protein</fullName>
    </submittedName>
</protein>
<feature type="region of interest" description="Disordered" evidence="1">
    <location>
        <begin position="19"/>
        <end position="54"/>
    </location>
</feature>
<reference evidence="2" key="1">
    <citation type="submission" date="2025-08" db="UniProtKB">
        <authorList>
            <consortium name="Ensembl"/>
        </authorList>
    </citation>
    <scope>IDENTIFICATION</scope>
</reference>
<evidence type="ECO:0000313" key="2">
    <source>
        <dbReference type="Ensembl" id="ENSNPEP00000002771.1"/>
    </source>
</evidence>
<accession>A0A8C6YRP2</accession>
<dbReference type="Proteomes" id="UP000694420">
    <property type="component" value="Unplaced"/>
</dbReference>
<name>A0A8C6YRP2_NOTPE</name>
<evidence type="ECO:0000313" key="3">
    <source>
        <dbReference type="Proteomes" id="UP000694420"/>
    </source>
</evidence>
<organism evidence="2 3">
    <name type="scientific">Nothoprocta perdicaria</name>
    <name type="common">Chilean tinamou</name>
    <name type="synonym">Crypturus perdicarius</name>
    <dbReference type="NCBI Taxonomy" id="30464"/>
    <lineage>
        <taxon>Eukaryota</taxon>
        <taxon>Metazoa</taxon>
        <taxon>Chordata</taxon>
        <taxon>Craniata</taxon>
        <taxon>Vertebrata</taxon>
        <taxon>Euteleostomi</taxon>
        <taxon>Archelosauria</taxon>
        <taxon>Archosauria</taxon>
        <taxon>Dinosauria</taxon>
        <taxon>Saurischia</taxon>
        <taxon>Theropoda</taxon>
        <taxon>Coelurosauria</taxon>
        <taxon>Aves</taxon>
        <taxon>Palaeognathae</taxon>
        <taxon>Tinamiformes</taxon>
        <taxon>Tinamidae</taxon>
        <taxon>Nothoprocta</taxon>
    </lineage>
</organism>
<proteinExistence type="predicted"/>
<keyword evidence="3" id="KW-1185">Reference proteome</keyword>
<dbReference type="Ensembl" id="ENSNPET00000002825.1">
    <property type="protein sequence ID" value="ENSNPEP00000002771.1"/>
    <property type="gene ID" value="ENSNPEG00000002143.1"/>
</dbReference>
<evidence type="ECO:0000256" key="1">
    <source>
        <dbReference type="SAM" id="MobiDB-lite"/>
    </source>
</evidence>
<dbReference type="AlphaFoldDB" id="A0A8C6YRP2"/>
<reference evidence="2" key="2">
    <citation type="submission" date="2025-09" db="UniProtKB">
        <authorList>
            <consortium name="Ensembl"/>
        </authorList>
    </citation>
    <scope>IDENTIFICATION</scope>
</reference>
<sequence>YSLMGSTAGQGYRWRVGSTAAHATGSPSARQPDRAYSPTGLQPAGGYRRPPAPPTGCRSPAWGCCAGRLFPSPGCCSAAAPAGRGSWPRSGCTLRGGQA</sequence>